<comment type="caution">
    <text evidence="3">The sequence shown here is derived from an EMBL/GenBank/DDBJ whole genome shotgun (WGS) entry which is preliminary data.</text>
</comment>
<dbReference type="RefSeq" id="WP_377774885.1">
    <property type="nucleotide sequence ID" value="NZ_JBHUHO010000045.1"/>
</dbReference>
<dbReference type="EMBL" id="JBHUHO010000045">
    <property type="protein sequence ID" value="MFD2117637.1"/>
    <property type="molecule type" value="Genomic_DNA"/>
</dbReference>
<keyword evidence="4" id="KW-1185">Reference proteome</keyword>
<dbReference type="InterPro" id="IPR036397">
    <property type="entry name" value="RNaseH_sf"/>
</dbReference>
<gene>
    <name evidence="3" type="primary">istA</name>
    <name evidence="3" type="ORF">ACFSJH_18065</name>
</gene>
<dbReference type="InterPro" id="IPR001584">
    <property type="entry name" value="Integrase_cat-core"/>
</dbReference>
<proteinExistence type="predicted"/>
<dbReference type="Gene3D" id="3.30.420.10">
    <property type="entry name" value="Ribonuclease H-like superfamily/Ribonuclease H"/>
    <property type="match status" value="1"/>
</dbReference>
<dbReference type="Proteomes" id="UP001597362">
    <property type="component" value="Unassembled WGS sequence"/>
</dbReference>
<evidence type="ECO:0000313" key="3">
    <source>
        <dbReference type="EMBL" id="MFD2117637.1"/>
    </source>
</evidence>
<accession>A0ABW4YPH6</accession>
<name>A0ABW4YPH6_9BACL</name>
<dbReference type="PANTHER" id="PTHR35004">
    <property type="entry name" value="TRANSPOSASE RV3428C-RELATED"/>
    <property type="match status" value="1"/>
</dbReference>
<evidence type="ECO:0000313" key="4">
    <source>
        <dbReference type="Proteomes" id="UP001597362"/>
    </source>
</evidence>
<dbReference type="NCBIfam" id="NF033546">
    <property type="entry name" value="transpos_IS21"/>
    <property type="match status" value="1"/>
</dbReference>
<feature type="coiled-coil region" evidence="1">
    <location>
        <begin position="203"/>
        <end position="230"/>
    </location>
</feature>
<organism evidence="3 4">
    <name type="scientific">Paenibacillus yanchengensis</name>
    <dbReference type="NCBI Taxonomy" id="2035833"/>
    <lineage>
        <taxon>Bacteria</taxon>
        <taxon>Bacillati</taxon>
        <taxon>Bacillota</taxon>
        <taxon>Bacilli</taxon>
        <taxon>Bacillales</taxon>
        <taxon>Paenibacillaceae</taxon>
        <taxon>Paenibacillus</taxon>
    </lineage>
</organism>
<sequence>MGPYLDIIDTWLKEDLTKHKKQRHTQTRIYDRLVEECKYTGGKRTVTTYVSKKKKELAQPVDKYIDLQHPGGEAQVDFGTANVTHEQKIIQIKYVVMSFPDSNAAYIWFTPSENIDCFLTGLQELMQIVGGVPKKIWFDNLSAAVVKIESYYDRKMTEKFTAFALHYGFQYEFCGVGKGHEKGSVENKVGCTRRNWMVPMPTLTLWEDLNKQMKAKAEQYMQEIHYEKKQPIHILFEEEKAKLLSLPSEPFEVYRLEAAVLDKYGRVPFEGQKYPMAKGSLNEAVLLKIYWDEVEVLNQDYERLGTFSRPYSLKEQAIDWAAELTVIHKKPKAVTYAWIYSQLPLSLQNYVSIAEPNKRKLRIGWLVKWLRSGYSMDHISEAVDRTSVYQQDQEGVLYHALYQVSHPVASMEVLTEHYTPVDVKDYDPDLEAYDQLSKGVGVI</sequence>
<protein>
    <submittedName>
        <fullName evidence="3">IS21 family transposase</fullName>
    </submittedName>
</protein>
<evidence type="ECO:0000256" key="1">
    <source>
        <dbReference type="SAM" id="Coils"/>
    </source>
</evidence>
<evidence type="ECO:0000259" key="2">
    <source>
        <dbReference type="PROSITE" id="PS50994"/>
    </source>
</evidence>
<feature type="domain" description="Integrase catalytic" evidence="2">
    <location>
        <begin position="66"/>
        <end position="239"/>
    </location>
</feature>
<dbReference type="PROSITE" id="PS50994">
    <property type="entry name" value="INTEGRASE"/>
    <property type="match status" value="1"/>
</dbReference>
<dbReference type="PANTHER" id="PTHR35004:SF7">
    <property type="entry name" value="INTEGRASE PROTEIN"/>
    <property type="match status" value="1"/>
</dbReference>
<reference evidence="4" key="1">
    <citation type="journal article" date="2019" name="Int. J. Syst. Evol. Microbiol.">
        <title>The Global Catalogue of Microorganisms (GCM) 10K type strain sequencing project: providing services to taxonomists for standard genome sequencing and annotation.</title>
        <authorList>
            <consortium name="The Broad Institute Genomics Platform"/>
            <consortium name="The Broad Institute Genome Sequencing Center for Infectious Disease"/>
            <person name="Wu L."/>
            <person name="Ma J."/>
        </authorList>
    </citation>
    <scope>NUCLEOTIDE SEQUENCE [LARGE SCALE GENOMIC DNA]</scope>
    <source>
        <strain evidence="4">GH52</strain>
    </source>
</reference>
<keyword evidence="1" id="KW-0175">Coiled coil</keyword>